<dbReference type="Gene3D" id="3.20.20.140">
    <property type="entry name" value="Metal-dependent hydrolases"/>
    <property type="match status" value="1"/>
</dbReference>
<dbReference type="EMBL" id="JAXOVC010000013">
    <property type="protein sequence ID" value="KAK4494528.1"/>
    <property type="molecule type" value="Genomic_DNA"/>
</dbReference>
<keyword evidence="3" id="KW-1185">Reference proteome</keyword>
<evidence type="ECO:0000313" key="3">
    <source>
        <dbReference type="Proteomes" id="UP001305779"/>
    </source>
</evidence>
<comment type="caution">
    <text evidence="2">The sequence shown here is derived from an EMBL/GenBank/DDBJ whole genome shotgun (WGS) entry which is preliminary data.</text>
</comment>
<dbReference type="SUPFAM" id="SSF51556">
    <property type="entry name" value="Metallo-dependent hydrolases"/>
    <property type="match status" value="1"/>
</dbReference>
<reference evidence="2 3" key="1">
    <citation type="journal article" date="2023" name="G3 (Bethesda)">
        <title>A chromosome-level genome assembly of Zasmidium syzygii isolated from banana leaves.</title>
        <authorList>
            <person name="van Westerhoven A.C."/>
            <person name="Mehrabi R."/>
            <person name="Talebi R."/>
            <person name="Steentjes M.B.F."/>
            <person name="Corcolon B."/>
            <person name="Chong P.A."/>
            <person name="Kema G.H.J."/>
            <person name="Seidl M.F."/>
        </authorList>
    </citation>
    <scope>NUCLEOTIDE SEQUENCE [LARGE SCALE GENOMIC DNA]</scope>
    <source>
        <strain evidence="2 3">P124</strain>
    </source>
</reference>
<sequence>MAETQPLLPRELWDTHHHIFDRVSFPYSPSRHITPPPATIESYEEFKQGLGITKFILVQGLSYGDDTTSLKAFFNGLGEASPSAIGVIDPERISDDELHDLNQHGVKGIRINLYQYRAMQDAELQQQAISTHLQRIVAADLPWTTTMTTVRTGSWDVLEPLIRDKMAPTRRLMINDHFALLKARSMLSQEYRDDPSSQPGFQAVVRLVRDGHIAIKLSAPYRVSILAPHYEDAKFLVRTFVDANNHQVVWGSDWPHTPQMKASHDDGQKEASFLHIDDAAWLQSLKAWLSDEEWDLVMRKNLERVFR</sequence>
<feature type="domain" description="Amidohydrolase-related" evidence="1">
    <location>
        <begin position="13"/>
        <end position="307"/>
    </location>
</feature>
<dbReference type="InterPro" id="IPR032466">
    <property type="entry name" value="Metal_Hydrolase"/>
</dbReference>
<dbReference type="PANTHER" id="PTHR35563:SF2">
    <property type="entry name" value="BARREL METAL-DEPENDENT HYDROLASE, PUTATIVE (AFU_ORTHOLOGUE AFUA_1G16240)-RELATED"/>
    <property type="match status" value="1"/>
</dbReference>
<evidence type="ECO:0000259" key="1">
    <source>
        <dbReference type="Pfam" id="PF04909"/>
    </source>
</evidence>
<dbReference type="Proteomes" id="UP001305779">
    <property type="component" value="Unassembled WGS sequence"/>
</dbReference>
<accession>A0ABR0DZW6</accession>
<organism evidence="2 3">
    <name type="scientific">Zasmidium cellare</name>
    <name type="common">Wine cellar mold</name>
    <name type="synonym">Racodium cellare</name>
    <dbReference type="NCBI Taxonomy" id="395010"/>
    <lineage>
        <taxon>Eukaryota</taxon>
        <taxon>Fungi</taxon>
        <taxon>Dikarya</taxon>
        <taxon>Ascomycota</taxon>
        <taxon>Pezizomycotina</taxon>
        <taxon>Dothideomycetes</taxon>
        <taxon>Dothideomycetidae</taxon>
        <taxon>Mycosphaerellales</taxon>
        <taxon>Mycosphaerellaceae</taxon>
        <taxon>Zasmidium</taxon>
    </lineage>
</organism>
<dbReference type="Pfam" id="PF04909">
    <property type="entry name" value="Amidohydro_2"/>
    <property type="match status" value="1"/>
</dbReference>
<dbReference type="InterPro" id="IPR006680">
    <property type="entry name" value="Amidohydro-rel"/>
</dbReference>
<evidence type="ECO:0000313" key="2">
    <source>
        <dbReference type="EMBL" id="KAK4494528.1"/>
    </source>
</evidence>
<protein>
    <recommendedName>
        <fullName evidence="1">Amidohydrolase-related domain-containing protein</fullName>
    </recommendedName>
</protein>
<name>A0ABR0DZW6_ZASCE</name>
<proteinExistence type="predicted"/>
<gene>
    <name evidence="2" type="ORF">PRZ48_013884</name>
</gene>
<dbReference type="PANTHER" id="PTHR35563">
    <property type="entry name" value="BARREL METAL-DEPENDENT HYDROLASE, PUTATIVE (AFU_ORTHOLOGUE AFUA_1G16240)-RELATED"/>
    <property type="match status" value="1"/>
</dbReference>
<dbReference type="InterPro" id="IPR052358">
    <property type="entry name" value="Aro_Compnd_Degr_Hydrolases"/>
</dbReference>